<feature type="domain" description="Sulfatase N-terminal" evidence="3">
    <location>
        <begin position="51"/>
        <end position="404"/>
    </location>
</feature>
<organism evidence="4 5">
    <name type="scientific">Svornostia abyssi</name>
    <dbReference type="NCBI Taxonomy" id="2898438"/>
    <lineage>
        <taxon>Bacteria</taxon>
        <taxon>Bacillati</taxon>
        <taxon>Actinomycetota</taxon>
        <taxon>Thermoleophilia</taxon>
        <taxon>Solirubrobacterales</taxon>
        <taxon>Baekduiaceae</taxon>
        <taxon>Svornostia</taxon>
    </lineage>
</organism>
<dbReference type="Gene3D" id="3.40.720.10">
    <property type="entry name" value="Alkaline Phosphatase, subunit A"/>
    <property type="match status" value="1"/>
</dbReference>
<dbReference type="PROSITE" id="PS51318">
    <property type="entry name" value="TAT"/>
    <property type="match status" value="1"/>
</dbReference>
<protein>
    <submittedName>
        <fullName evidence="4">Sulfatase-like hydrolase/transferase</fullName>
    </submittedName>
</protein>
<gene>
    <name evidence="4" type="ORF">LRS13_04840</name>
</gene>
<dbReference type="SUPFAM" id="SSF53649">
    <property type="entry name" value="Alkaline phosphatase-like"/>
    <property type="match status" value="1"/>
</dbReference>
<dbReference type="InterPro" id="IPR000917">
    <property type="entry name" value="Sulfatase_N"/>
</dbReference>
<name>A0ABY5PJP8_9ACTN</name>
<reference evidence="5" key="1">
    <citation type="submission" date="2021-11" db="EMBL/GenBank/DDBJ databases">
        <title>Cultivation dependent microbiological survey of springs from the worlds oldest radium mine currently devoted to the extraction of radon-saturated water.</title>
        <authorList>
            <person name="Kapinusova G."/>
            <person name="Smrhova T."/>
            <person name="Strejcek M."/>
            <person name="Suman J."/>
            <person name="Jani K."/>
            <person name="Pajer P."/>
            <person name="Uhlik O."/>
        </authorList>
    </citation>
    <scope>NUCLEOTIDE SEQUENCE [LARGE SCALE GENOMIC DNA]</scope>
    <source>
        <strain evidence="5">J379</strain>
    </source>
</reference>
<dbReference type="InterPro" id="IPR006311">
    <property type="entry name" value="TAT_signal"/>
</dbReference>
<accession>A0ABY5PJP8</accession>
<dbReference type="CDD" id="cd16035">
    <property type="entry name" value="sulfatase_like"/>
    <property type="match status" value="1"/>
</dbReference>
<evidence type="ECO:0000259" key="3">
    <source>
        <dbReference type="Pfam" id="PF00884"/>
    </source>
</evidence>
<evidence type="ECO:0000256" key="2">
    <source>
        <dbReference type="ARBA" id="ARBA00022801"/>
    </source>
</evidence>
<comment type="similarity">
    <text evidence="1">Belongs to the sulfatase family.</text>
</comment>
<dbReference type="Pfam" id="PF00884">
    <property type="entry name" value="Sulfatase"/>
    <property type="match status" value="1"/>
</dbReference>
<dbReference type="EMBL" id="CP088295">
    <property type="protein sequence ID" value="UUY04861.1"/>
    <property type="molecule type" value="Genomic_DNA"/>
</dbReference>
<dbReference type="InterPro" id="IPR050738">
    <property type="entry name" value="Sulfatase"/>
</dbReference>
<dbReference type="Proteomes" id="UP001058860">
    <property type="component" value="Chromosome"/>
</dbReference>
<keyword evidence="5" id="KW-1185">Reference proteome</keyword>
<evidence type="ECO:0000256" key="1">
    <source>
        <dbReference type="ARBA" id="ARBA00008779"/>
    </source>
</evidence>
<evidence type="ECO:0000313" key="4">
    <source>
        <dbReference type="EMBL" id="UUY04861.1"/>
    </source>
</evidence>
<dbReference type="PANTHER" id="PTHR42693">
    <property type="entry name" value="ARYLSULFATASE FAMILY MEMBER"/>
    <property type="match status" value="1"/>
</dbReference>
<keyword evidence="2" id="KW-0378">Hydrolase</keyword>
<dbReference type="RefSeq" id="WP_353865341.1">
    <property type="nucleotide sequence ID" value="NZ_CP088295.1"/>
</dbReference>
<dbReference type="InterPro" id="IPR017850">
    <property type="entry name" value="Alkaline_phosphatase_core_sf"/>
</dbReference>
<sequence length="531" mass="58839">MTDPQPRGITRADLLKRAAAAGTGMLLGAPAASARARPRGGAPARQVAGMNVLLFLTDQQRSLQHFPRDWAKRNLPGLTRLTQRGLTFENAFTNACMCSPARSTLMSGYFPAQHGVKYTLETSMPSPQYPQVELATTFKNPASVVAAAGYTPVYKGKFHCNKPANGSTWVPEDVNQYGFTRWNPPDAGGNQSIPEEGGGLYDNDGRYITSQGTPDAGTEGALQYLESAAAQSQPFFMVVSLVNPHDVLLYPKTYTSGGYDSSWLEGEIEPPGTVNEDLSTKPTVQAEFLKLFNASGPIPTRQMKRNYLNFYGNLMKSSDAYLVQLLDTLERTGLLNDTLVIATADHGEMGTAHGGMRQKNFNVYEEATHVPLVYSNPRLFPRARSSRALVSHVDFLPTLASLVGAPSSARASWEGKDYSDIVLGRSSKGVQDYTVFTYDDYQSGQPKGPYPKPPNHIVSIRERNWKIARYYDVTGKEPDQWELYHLATDPFERVNLAYKDHKRTPAQQRAYTRLRRKLDQVEQTRLQPLPS</sequence>
<dbReference type="PANTHER" id="PTHR42693:SF53">
    <property type="entry name" value="ENDO-4-O-SULFATASE"/>
    <property type="match status" value="1"/>
</dbReference>
<evidence type="ECO:0000313" key="5">
    <source>
        <dbReference type="Proteomes" id="UP001058860"/>
    </source>
</evidence>
<proteinExistence type="inferred from homology"/>